<feature type="transmembrane region" description="Helical" evidence="7">
    <location>
        <begin position="286"/>
        <end position="308"/>
    </location>
</feature>
<evidence type="ECO:0000313" key="10">
    <source>
        <dbReference type="EMBL" id="GIM87808.1"/>
    </source>
</evidence>
<evidence type="ECO:0000256" key="8">
    <source>
        <dbReference type="SAM" id="MobiDB-lite"/>
    </source>
</evidence>
<dbReference type="GO" id="GO:0055085">
    <property type="term" value="P:transmembrane transport"/>
    <property type="evidence" value="ECO:0007669"/>
    <property type="project" value="InterPro"/>
</dbReference>
<feature type="domain" description="ABC transmembrane type-1" evidence="9">
    <location>
        <begin position="95"/>
        <end position="307"/>
    </location>
</feature>
<evidence type="ECO:0000256" key="7">
    <source>
        <dbReference type="RuleBase" id="RU363032"/>
    </source>
</evidence>
<dbReference type="Proteomes" id="UP000677457">
    <property type="component" value="Unassembled WGS sequence"/>
</dbReference>
<sequence>MSGSPGTATTVRPTGSDSDLGERSAAQQRTRTPYEWPARAFSLPAVLLVALLLYLPFVWTTYISFTDYNGLGSPVWVGLSNYRDMVSDSVFLTAVGNTLLWVVGSISLPVALGLLIAVLTYGRRFGTLIRLPFLIPYAVSGVAVGVIWGFVLQTQGALGQVLEFLNLPGASTRWLLEGPLNTFVMIGAASWQIVGVNALLFVIGLQSIPREPVEAARLDGATGWTMFRCIVWPQMRALTTVVIGLSIVASLKTFDIVWIMTQGGPGRVSETLALTMYRETFVLSDYGQGAAIAVFLSVVTFAASIIYLRRQLSDRATS</sequence>
<keyword evidence="3" id="KW-1003">Cell membrane</keyword>
<feature type="transmembrane region" description="Helical" evidence="7">
    <location>
        <begin position="41"/>
        <end position="65"/>
    </location>
</feature>
<gene>
    <name evidence="11" type="ORF">FB564_3404</name>
    <name evidence="10" type="ORF">Sar04_45440</name>
</gene>
<feature type="transmembrane region" description="Helical" evidence="7">
    <location>
        <begin position="237"/>
        <end position="260"/>
    </location>
</feature>
<dbReference type="Proteomes" id="UP000315983">
    <property type="component" value="Unassembled WGS sequence"/>
</dbReference>
<proteinExistence type="inferred from homology"/>
<name>A0A542XRC0_SALAC</name>
<comment type="caution">
    <text evidence="11">The sequence shown here is derived from an EMBL/GenBank/DDBJ whole genome shotgun (WGS) entry which is preliminary data.</text>
</comment>
<feature type="compositionally biased region" description="Polar residues" evidence="8">
    <location>
        <begin position="1"/>
        <end position="17"/>
    </location>
</feature>
<protein>
    <submittedName>
        <fullName evidence="11">Carbohydrate ABC transporter membrane protein 1 (CUT1 family)</fullName>
    </submittedName>
    <submittedName>
        <fullName evidence="10">Permease</fullName>
    </submittedName>
</protein>
<comment type="similarity">
    <text evidence="7">Belongs to the binding-protein-dependent transport system permease family.</text>
</comment>
<evidence type="ECO:0000256" key="3">
    <source>
        <dbReference type="ARBA" id="ARBA00022475"/>
    </source>
</evidence>
<dbReference type="EMBL" id="BOQM01000046">
    <property type="protein sequence ID" value="GIM87808.1"/>
    <property type="molecule type" value="Genomic_DNA"/>
</dbReference>
<reference evidence="10 13" key="2">
    <citation type="submission" date="2021-03" db="EMBL/GenBank/DDBJ databases">
        <title>Whole genome shotgun sequence of Salinispora arenicola NBRC 105043.</title>
        <authorList>
            <person name="Komaki H."/>
            <person name="Tamura T."/>
        </authorList>
    </citation>
    <scope>NUCLEOTIDE SEQUENCE [LARGE SCALE GENOMIC DNA]</scope>
    <source>
        <strain evidence="10 13">NBRC 105043</strain>
    </source>
</reference>
<reference evidence="11 12" key="1">
    <citation type="submission" date="2019-06" db="EMBL/GenBank/DDBJ databases">
        <title>Sequencing the genomes of 1000 actinobacteria strains.</title>
        <authorList>
            <person name="Klenk H.-P."/>
        </authorList>
    </citation>
    <scope>NUCLEOTIDE SEQUENCE [LARGE SCALE GENOMIC DNA]</scope>
    <source>
        <strain evidence="11 12">DSM 44819</strain>
    </source>
</reference>
<dbReference type="PROSITE" id="PS50928">
    <property type="entry name" value="ABC_TM1"/>
    <property type="match status" value="1"/>
</dbReference>
<dbReference type="Gene3D" id="1.10.3720.10">
    <property type="entry name" value="MetI-like"/>
    <property type="match status" value="1"/>
</dbReference>
<organism evidence="11 12">
    <name type="scientific">Salinispora arenicola</name>
    <dbReference type="NCBI Taxonomy" id="168697"/>
    <lineage>
        <taxon>Bacteria</taxon>
        <taxon>Bacillati</taxon>
        <taxon>Actinomycetota</taxon>
        <taxon>Actinomycetes</taxon>
        <taxon>Micromonosporales</taxon>
        <taxon>Micromonosporaceae</taxon>
        <taxon>Salinispora</taxon>
    </lineage>
</organism>
<dbReference type="InterPro" id="IPR000515">
    <property type="entry name" value="MetI-like"/>
</dbReference>
<evidence type="ECO:0000256" key="6">
    <source>
        <dbReference type="ARBA" id="ARBA00023136"/>
    </source>
</evidence>
<keyword evidence="6 7" id="KW-0472">Membrane</keyword>
<feature type="transmembrane region" description="Helical" evidence="7">
    <location>
        <begin position="133"/>
        <end position="151"/>
    </location>
</feature>
<dbReference type="RefSeq" id="WP_016812736.1">
    <property type="nucleotide sequence ID" value="NZ_BOQM01000046.1"/>
</dbReference>
<dbReference type="CDD" id="cd06261">
    <property type="entry name" value="TM_PBP2"/>
    <property type="match status" value="1"/>
</dbReference>
<evidence type="ECO:0000256" key="2">
    <source>
        <dbReference type="ARBA" id="ARBA00022448"/>
    </source>
</evidence>
<keyword evidence="5 7" id="KW-1133">Transmembrane helix</keyword>
<dbReference type="SUPFAM" id="SSF161098">
    <property type="entry name" value="MetI-like"/>
    <property type="match status" value="1"/>
</dbReference>
<evidence type="ECO:0000259" key="9">
    <source>
        <dbReference type="PROSITE" id="PS50928"/>
    </source>
</evidence>
<feature type="transmembrane region" description="Helical" evidence="7">
    <location>
        <begin position="99"/>
        <end position="121"/>
    </location>
</feature>
<dbReference type="InterPro" id="IPR035906">
    <property type="entry name" value="MetI-like_sf"/>
</dbReference>
<dbReference type="EMBL" id="VFOL01000001">
    <property type="protein sequence ID" value="TQL38213.1"/>
    <property type="molecule type" value="Genomic_DNA"/>
</dbReference>
<comment type="subcellular location">
    <subcellularLocation>
        <location evidence="1 7">Cell membrane</location>
        <topology evidence="1 7">Multi-pass membrane protein</topology>
    </subcellularLocation>
</comment>
<evidence type="ECO:0000256" key="4">
    <source>
        <dbReference type="ARBA" id="ARBA00022692"/>
    </source>
</evidence>
<dbReference type="Pfam" id="PF00528">
    <property type="entry name" value="BPD_transp_1"/>
    <property type="match status" value="1"/>
</dbReference>
<evidence type="ECO:0000313" key="11">
    <source>
        <dbReference type="EMBL" id="TQL38213.1"/>
    </source>
</evidence>
<feature type="transmembrane region" description="Helical" evidence="7">
    <location>
        <begin position="183"/>
        <end position="205"/>
    </location>
</feature>
<evidence type="ECO:0000313" key="13">
    <source>
        <dbReference type="Proteomes" id="UP000677457"/>
    </source>
</evidence>
<keyword evidence="2 7" id="KW-0813">Transport</keyword>
<dbReference type="PANTHER" id="PTHR30193:SF37">
    <property type="entry name" value="INNER MEMBRANE ABC TRANSPORTER PERMEASE PROTEIN YCJO"/>
    <property type="match status" value="1"/>
</dbReference>
<dbReference type="PANTHER" id="PTHR30193">
    <property type="entry name" value="ABC TRANSPORTER PERMEASE PROTEIN"/>
    <property type="match status" value="1"/>
</dbReference>
<feature type="region of interest" description="Disordered" evidence="8">
    <location>
        <begin position="1"/>
        <end position="31"/>
    </location>
</feature>
<evidence type="ECO:0000256" key="5">
    <source>
        <dbReference type="ARBA" id="ARBA00022989"/>
    </source>
</evidence>
<accession>A0A542XRC0</accession>
<evidence type="ECO:0000256" key="1">
    <source>
        <dbReference type="ARBA" id="ARBA00004651"/>
    </source>
</evidence>
<dbReference type="GO" id="GO:0005886">
    <property type="term" value="C:plasma membrane"/>
    <property type="evidence" value="ECO:0007669"/>
    <property type="project" value="UniProtKB-SubCell"/>
</dbReference>
<evidence type="ECO:0000313" key="12">
    <source>
        <dbReference type="Proteomes" id="UP000315983"/>
    </source>
</evidence>
<dbReference type="InterPro" id="IPR051393">
    <property type="entry name" value="ABC_transporter_permease"/>
</dbReference>
<dbReference type="GeneID" id="93772600"/>
<keyword evidence="4 7" id="KW-0812">Transmembrane</keyword>
<keyword evidence="13" id="KW-1185">Reference proteome</keyword>
<dbReference type="AlphaFoldDB" id="A0A542XRC0"/>